<dbReference type="GO" id="GO:0008745">
    <property type="term" value="F:N-acetylmuramoyl-L-alanine amidase activity"/>
    <property type="evidence" value="ECO:0007669"/>
    <property type="project" value="InterPro"/>
</dbReference>
<gene>
    <name evidence="3" type="ORF">DVJ83_04695</name>
</gene>
<dbReference type="Gene3D" id="3.40.630.40">
    <property type="entry name" value="Zn-dependent exopeptidases"/>
    <property type="match status" value="1"/>
</dbReference>
<dbReference type="InterPro" id="IPR002508">
    <property type="entry name" value="MurNAc-LAA_cat"/>
</dbReference>
<dbReference type="SUPFAM" id="SSF53187">
    <property type="entry name" value="Zn-dependent exopeptidases"/>
    <property type="match status" value="1"/>
</dbReference>
<protein>
    <submittedName>
        <fullName evidence="3">N-acetylmuramoyl-L-alanine amidase</fullName>
    </submittedName>
</protein>
<evidence type="ECO:0000259" key="2">
    <source>
        <dbReference type="Pfam" id="PF01520"/>
    </source>
</evidence>
<dbReference type="AlphaFoldDB" id="A0A345IFV4"/>
<feature type="domain" description="MurNAc-LAA" evidence="2">
    <location>
        <begin position="273"/>
        <end position="442"/>
    </location>
</feature>
<dbReference type="Pfam" id="PF01520">
    <property type="entry name" value="Amidase_3"/>
    <property type="match status" value="1"/>
</dbReference>
<dbReference type="KEGG" id="dwu:DVJ83_04695"/>
<proteinExistence type="predicted"/>
<evidence type="ECO:0000313" key="3">
    <source>
        <dbReference type="EMBL" id="AXG98576.1"/>
    </source>
</evidence>
<dbReference type="GO" id="GO:0030288">
    <property type="term" value="C:outer membrane-bounded periplasmic space"/>
    <property type="evidence" value="ECO:0007669"/>
    <property type="project" value="TreeGrafter"/>
</dbReference>
<dbReference type="RefSeq" id="WP_114671567.1">
    <property type="nucleotide sequence ID" value="NZ_CP031158.1"/>
</dbReference>
<dbReference type="PANTHER" id="PTHR30404:SF0">
    <property type="entry name" value="N-ACETYLMURAMOYL-L-ALANINE AMIDASE AMIC"/>
    <property type="match status" value="1"/>
</dbReference>
<evidence type="ECO:0000313" key="4">
    <source>
        <dbReference type="Proteomes" id="UP000253744"/>
    </source>
</evidence>
<dbReference type="InterPro" id="IPR050695">
    <property type="entry name" value="N-acetylmuramoyl_amidase_3"/>
</dbReference>
<reference evidence="3 4" key="1">
    <citation type="submission" date="2018-07" db="EMBL/GenBank/DDBJ databases">
        <title>Complete Genome and Methylome Analysis of Deinococcus wulumuqiensis NEB 479.</title>
        <authorList>
            <person name="Fomenkov A."/>
            <person name="Luyten Y."/>
            <person name="Vincze T."/>
            <person name="Anton B.P."/>
            <person name="Clark T."/>
            <person name="Roberts R.J."/>
            <person name="Morgan R.D."/>
        </authorList>
    </citation>
    <scope>NUCLEOTIDE SEQUENCE [LARGE SCALE GENOMIC DNA]</scope>
    <source>
        <strain evidence="3 4">NEB 479</strain>
    </source>
</reference>
<dbReference type="EMBL" id="CP031158">
    <property type="protein sequence ID" value="AXG98576.1"/>
    <property type="molecule type" value="Genomic_DNA"/>
</dbReference>
<evidence type="ECO:0000256" key="1">
    <source>
        <dbReference type="ARBA" id="ARBA00022801"/>
    </source>
</evidence>
<dbReference type="STRING" id="1288484.GCA_000348665_02540"/>
<dbReference type="Proteomes" id="UP000253744">
    <property type="component" value="Chromosome"/>
</dbReference>
<organism evidence="3 4">
    <name type="scientific">Deinococcus wulumuqiensis</name>
    <dbReference type="NCBI Taxonomy" id="980427"/>
    <lineage>
        <taxon>Bacteria</taxon>
        <taxon>Thermotogati</taxon>
        <taxon>Deinococcota</taxon>
        <taxon>Deinococci</taxon>
        <taxon>Deinococcales</taxon>
        <taxon>Deinococcaceae</taxon>
        <taxon>Deinococcus</taxon>
    </lineage>
</organism>
<sequence>MNPSPLCGQRRWARPLLLSAGLLAAGLAGAQITLGKLNLAGKEVQSVNLYGAEYASRAALEGLLDIERQGDVMRVIGMGHTMLLPIDTDQVRATTDFNTVQLDTERVKARTATWVNGMVHFPLDTLARGLGAEYRPGNFKLAAPQLQSVSSRAGSASDRLVLDLNRDVTAKVELRGAQVRIILKNTTGKAQRYTTRGAFIPSAEVKQQASDLIVSFTLPQNSGYRVYPVVRSGGTRIVADAGPGIPQDFPAVLERVSKPLIVLDPTRVQDMGRDVTLEVARRSAELLSKAGWQVRMTRDQGTALGQNQKLQLARQSDVYLALDMGRFTQTSRGGVTVYEGSGSSPSKLINAVRGGQAAPYSPLVISDTGGSRRLSELLRGELRSGGVTAEQDTLRRMLTLSEAPQAALLLELGWTGSAQDRANLATEARLQALSVAVARSVANYLTARAANASQASSSASITQTILTGGLTRAGGQP</sequence>
<accession>A0A345IFV4</accession>
<dbReference type="PANTHER" id="PTHR30404">
    <property type="entry name" value="N-ACETYLMURAMOYL-L-ALANINE AMIDASE"/>
    <property type="match status" value="1"/>
</dbReference>
<name>A0A345IFV4_9DEIO</name>
<dbReference type="GO" id="GO:0009253">
    <property type="term" value="P:peptidoglycan catabolic process"/>
    <property type="evidence" value="ECO:0007669"/>
    <property type="project" value="InterPro"/>
</dbReference>
<keyword evidence="1" id="KW-0378">Hydrolase</keyword>